<organism evidence="1 2">
    <name type="scientific">Ananas comosus</name>
    <name type="common">Pineapple</name>
    <name type="synonym">Ananas ananas</name>
    <dbReference type="NCBI Taxonomy" id="4615"/>
    <lineage>
        <taxon>Eukaryota</taxon>
        <taxon>Viridiplantae</taxon>
        <taxon>Streptophyta</taxon>
        <taxon>Embryophyta</taxon>
        <taxon>Tracheophyta</taxon>
        <taxon>Spermatophyta</taxon>
        <taxon>Magnoliopsida</taxon>
        <taxon>Liliopsida</taxon>
        <taxon>Poales</taxon>
        <taxon>Bromeliaceae</taxon>
        <taxon>Bromelioideae</taxon>
        <taxon>Ananas</taxon>
    </lineage>
</organism>
<evidence type="ECO:0000313" key="2">
    <source>
        <dbReference type="Proteomes" id="UP000092600"/>
    </source>
</evidence>
<reference evidence="1 2" key="1">
    <citation type="journal article" date="2016" name="DNA Res.">
        <title>The draft genome of MD-2 pineapple using hybrid error correction of long reads.</title>
        <authorList>
            <person name="Redwan R.M."/>
            <person name="Saidin A."/>
            <person name="Kumar S.V."/>
        </authorList>
    </citation>
    <scope>NUCLEOTIDE SEQUENCE [LARGE SCALE GENOMIC DNA]</scope>
    <source>
        <strain evidence="2">cv. MD2</strain>
        <tissue evidence="1">Leaf</tissue>
    </source>
</reference>
<accession>A0A199VG70</accession>
<proteinExistence type="predicted"/>
<gene>
    <name evidence="1" type="ORF">ACMD2_11965</name>
</gene>
<dbReference type="EMBL" id="LSRQ01001932">
    <property type="protein sequence ID" value="OAY76008.1"/>
    <property type="molecule type" value="Genomic_DNA"/>
</dbReference>
<dbReference type="Proteomes" id="UP000092600">
    <property type="component" value="Unassembled WGS sequence"/>
</dbReference>
<protein>
    <submittedName>
        <fullName evidence="1">Uncharacterized protein</fullName>
    </submittedName>
</protein>
<name>A0A199VG70_ANACO</name>
<dbReference type="AlphaFoldDB" id="A0A199VG70"/>
<comment type="caution">
    <text evidence="1">The sequence shown here is derived from an EMBL/GenBank/DDBJ whole genome shotgun (WGS) entry which is preliminary data.</text>
</comment>
<evidence type="ECO:0000313" key="1">
    <source>
        <dbReference type="EMBL" id="OAY76008.1"/>
    </source>
</evidence>
<sequence>MPRGLFEVFFFFCNSYRSPNRVSVAQIYLVAAKSSCSSRSSPSILSIITISRDSLLAALQYPCAIIISPVMHNPLQSAY</sequence>